<evidence type="ECO:0000256" key="5">
    <source>
        <dbReference type="ARBA" id="ARBA00022989"/>
    </source>
</evidence>
<dbReference type="SUPFAM" id="SSF90123">
    <property type="entry name" value="ABC transporter transmembrane region"/>
    <property type="match status" value="1"/>
</dbReference>
<dbReference type="InterPro" id="IPR039421">
    <property type="entry name" value="Type_1_exporter"/>
</dbReference>
<dbReference type="SMART" id="SM00382">
    <property type="entry name" value="AAA"/>
    <property type="match status" value="1"/>
</dbReference>
<keyword evidence="6 7" id="KW-0472">Membrane</keyword>
<evidence type="ECO:0000256" key="7">
    <source>
        <dbReference type="SAM" id="Phobius"/>
    </source>
</evidence>
<dbReference type="KEGG" id="mmil:sm9_0494"/>
<keyword evidence="5 7" id="KW-1133">Transmembrane helix</keyword>
<dbReference type="PROSITE" id="PS50893">
    <property type="entry name" value="ABC_TRANSPORTER_2"/>
    <property type="match status" value="1"/>
</dbReference>
<comment type="subcellular location">
    <subcellularLocation>
        <location evidence="1">Membrane</location>
        <topology evidence="1">Multi-pass membrane protein</topology>
    </subcellularLocation>
</comment>
<evidence type="ECO:0000256" key="3">
    <source>
        <dbReference type="ARBA" id="ARBA00022741"/>
    </source>
</evidence>
<feature type="transmembrane region" description="Helical" evidence="7">
    <location>
        <begin position="255"/>
        <end position="278"/>
    </location>
</feature>
<dbReference type="Pfam" id="PF00005">
    <property type="entry name" value="ABC_tran"/>
    <property type="match status" value="1"/>
</dbReference>
<dbReference type="GO" id="GO:0140359">
    <property type="term" value="F:ABC-type transporter activity"/>
    <property type="evidence" value="ECO:0007669"/>
    <property type="project" value="InterPro"/>
</dbReference>
<organism evidence="10 11">
    <name type="scientific">Methanobrevibacter millerae</name>
    <dbReference type="NCBI Taxonomy" id="230361"/>
    <lineage>
        <taxon>Archaea</taxon>
        <taxon>Methanobacteriati</taxon>
        <taxon>Methanobacteriota</taxon>
        <taxon>Methanomada group</taxon>
        <taxon>Methanobacteria</taxon>
        <taxon>Methanobacteriales</taxon>
        <taxon>Methanobacteriaceae</taxon>
        <taxon>Methanobrevibacter</taxon>
    </lineage>
</organism>
<dbReference type="Gene3D" id="1.20.1560.10">
    <property type="entry name" value="ABC transporter type 1, transmembrane domain"/>
    <property type="match status" value="1"/>
</dbReference>
<dbReference type="GeneID" id="26735471"/>
<evidence type="ECO:0000256" key="4">
    <source>
        <dbReference type="ARBA" id="ARBA00022840"/>
    </source>
</evidence>
<dbReference type="PANTHER" id="PTHR24221">
    <property type="entry name" value="ATP-BINDING CASSETTE SUB-FAMILY B"/>
    <property type="match status" value="1"/>
</dbReference>
<feature type="domain" description="ABC transmembrane type-1" evidence="9">
    <location>
        <begin position="54"/>
        <end position="316"/>
    </location>
</feature>
<feature type="transmembrane region" description="Helical" evidence="7">
    <location>
        <begin position="74"/>
        <end position="96"/>
    </location>
</feature>
<dbReference type="InterPro" id="IPR027417">
    <property type="entry name" value="P-loop_NTPase"/>
</dbReference>
<dbReference type="GO" id="GO:0034040">
    <property type="term" value="F:ATPase-coupled lipid transmembrane transporter activity"/>
    <property type="evidence" value="ECO:0007669"/>
    <property type="project" value="TreeGrafter"/>
</dbReference>
<dbReference type="GO" id="GO:0016887">
    <property type="term" value="F:ATP hydrolysis activity"/>
    <property type="evidence" value="ECO:0007669"/>
    <property type="project" value="InterPro"/>
</dbReference>
<dbReference type="InterPro" id="IPR036640">
    <property type="entry name" value="ABC1_TM_sf"/>
</dbReference>
<dbReference type="PATRIC" id="fig|230361.4.peg.514"/>
<keyword evidence="4 10" id="KW-0067">ATP-binding</keyword>
<dbReference type="InterPro" id="IPR011527">
    <property type="entry name" value="ABC1_TM_dom"/>
</dbReference>
<dbReference type="GO" id="GO:0016020">
    <property type="term" value="C:membrane"/>
    <property type="evidence" value="ECO:0007669"/>
    <property type="project" value="UniProtKB-SubCell"/>
</dbReference>
<sequence>MDEKIYYTYPAGNIEMKILIKYMLREYWKILTLIVIFMFIYTYCQIEIISDLPILMLVIKEYTIELQSLLEMRLLTTFITLILLVISSGIVSYLSVRFTSDFGYDIREKLFDIYASMDSMDEFDKIAFSGLMTRTVRGIASFQAALMTFIKKVLFVLLLTISIIIGLYDIDPMVSLIFALFALIFLNIFIYKLRSLAISYYPVKKILGKINRRFRDKIMVINLFKQYNKEKLGENGFKSVTDESYHKGYRFQYKLNIFLVFITVMNTILILIISYFITNFSLDSLKIIDIILILLIISYFIRSLNGLISFTNTFHMTCTGATRIEDVLILEKSENNEIEKINDFKEIRLNDITLVYGERHILSNMSLEIKKGSHTLITGDAGSGKSSLMNFLMGFYREFEGEVLVDNKVVSPKSLRRLISYAPDNSNFLKDSVLENIRLGDDRINLDDAAEACRISLFDRDLDFEVYENGENLNSDLKQKLSIARSIAHKRKIYVFDNSFSSINSDDKKIIIKNILNLLDNKTVIFIDNDTKSYPQIDNVIELNGGEINGL</sequence>
<dbReference type="InterPro" id="IPR003439">
    <property type="entry name" value="ABC_transporter-like_ATP-bd"/>
</dbReference>
<dbReference type="Gene3D" id="3.40.50.300">
    <property type="entry name" value="P-loop containing nucleotide triphosphate hydrolases"/>
    <property type="match status" value="1"/>
</dbReference>
<feature type="transmembrane region" description="Helical" evidence="7">
    <location>
        <begin position="284"/>
        <end position="301"/>
    </location>
</feature>
<reference evidence="10 11" key="1">
    <citation type="submission" date="2015-04" db="EMBL/GenBank/DDBJ databases">
        <title>The complete genome sequence of the rumen methanogen Methanobrevibacter millerae SM9.</title>
        <authorList>
            <person name="Leahy S.C."/>
            <person name="Kelly W.J."/>
            <person name="Pacheco D.M."/>
            <person name="Li D."/>
            <person name="Altermann E."/>
            <person name="Attwood G.T."/>
        </authorList>
    </citation>
    <scope>NUCLEOTIDE SEQUENCE [LARGE SCALE GENOMIC DNA]</scope>
    <source>
        <strain evidence="10 11">SM9</strain>
    </source>
</reference>
<dbReference type="Proteomes" id="UP000067738">
    <property type="component" value="Chromosome"/>
</dbReference>
<proteinExistence type="predicted"/>
<evidence type="ECO:0000313" key="11">
    <source>
        <dbReference type="Proteomes" id="UP000067738"/>
    </source>
</evidence>
<feature type="transmembrane region" description="Helical" evidence="7">
    <location>
        <begin position="144"/>
        <end position="167"/>
    </location>
</feature>
<feature type="domain" description="ABC transporter" evidence="8">
    <location>
        <begin position="347"/>
        <end position="551"/>
    </location>
</feature>
<name>A0A0U3E2Q4_9EURY</name>
<dbReference type="EMBL" id="CP011266">
    <property type="protein sequence ID" value="ALT68295.1"/>
    <property type="molecule type" value="Genomic_DNA"/>
</dbReference>
<dbReference type="PROSITE" id="PS50929">
    <property type="entry name" value="ABC_TM1F"/>
    <property type="match status" value="1"/>
</dbReference>
<keyword evidence="11" id="KW-1185">Reference proteome</keyword>
<keyword evidence="2 7" id="KW-0812">Transmembrane</keyword>
<evidence type="ECO:0000256" key="6">
    <source>
        <dbReference type="ARBA" id="ARBA00023136"/>
    </source>
</evidence>
<evidence type="ECO:0000259" key="8">
    <source>
        <dbReference type="PROSITE" id="PS50893"/>
    </source>
</evidence>
<dbReference type="SUPFAM" id="SSF52540">
    <property type="entry name" value="P-loop containing nucleoside triphosphate hydrolases"/>
    <property type="match status" value="1"/>
</dbReference>
<dbReference type="PANTHER" id="PTHR24221:SF654">
    <property type="entry name" value="ATP-BINDING CASSETTE SUB-FAMILY B MEMBER 6"/>
    <property type="match status" value="1"/>
</dbReference>
<dbReference type="InterPro" id="IPR003593">
    <property type="entry name" value="AAA+_ATPase"/>
</dbReference>
<dbReference type="AlphaFoldDB" id="A0A0U3E2Q4"/>
<accession>A0A0U3E2Q4</accession>
<evidence type="ECO:0000313" key="10">
    <source>
        <dbReference type="EMBL" id="ALT68295.1"/>
    </source>
</evidence>
<dbReference type="GO" id="GO:0005524">
    <property type="term" value="F:ATP binding"/>
    <property type="evidence" value="ECO:0007669"/>
    <property type="project" value="UniProtKB-KW"/>
</dbReference>
<evidence type="ECO:0000259" key="9">
    <source>
        <dbReference type="PROSITE" id="PS50929"/>
    </source>
</evidence>
<evidence type="ECO:0000256" key="2">
    <source>
        <dbReference type="ARBA" id="ARBA00022692"/>
    </source>
</evidence>
<dbReference type="OrthoDB" id="78083at2157"/>
<gene>
    <name evidence="10" type="ORF">sm9_0494</name>
</gene>
<protein>
    <submittedName>
        <fullName evidence="10">ABC transporter ATP-binding/permease protein</fullName>
    </submittedName>
</protein>
<evidence type="ECO:0000256" key="1">
    <source>
        <dbReference type="ARBA" id="ARBA00004141"/>
    </source>
</evidence>
<feature type="transmembrane region" description="Helical" evidence="7">
    <location>
        <begin position="30"/>
        <end position="54"/>
    </location>
</feature>
<dbReference type="RefSeq" id="WP_058738623.1">
    <property type="nucleotide sequence ID" value="NZ_CP011266.1"/>
</dbReference>
<keyword evidence="3" id="KW-0547">Nucleotide-binding</keyword>
<feature type="transmembrane region" description="Helical" evidence="7">
    <location>
        <begin position="173"/>
        <end position="191"/>
    </location>
</feature>